<dbReference type="STRING" id="45286.A0A0X8HW62"/>
<proteinExistence type="inferred from homology"/>
<dbReference type="EMBL" id="CP014248">
    <property type="protein sequence ID" value="AMD22826.1"/>
    <property type="molecule type" value="Genomic_DNA"/>
</dbReference>
<dbReference type="GeneID" id="28726191"/>
<sequence length="214" mass="25163">MFLLLNKPKSTLLLNKGQQLRGIVTASRVLYQVPTAKDLIKFVNNTSLWKKELKSINRNSEDAKRIKEHLPEWKKQKLALHRKFSGAGWQPAKKLSRTEIESVRMLKENYPDMTAKELGDKFQVSAESIRRILKSKWQPNEDEMLKIQQRWERRGQRINALLGERRLNSRPVPPHKVVTINSNSQGTDFRVQRVRRLNNGKQEQRKDKLHLLIE</sequence>
<dbReference type="GO" id="GO:0005634">
    <property type="term" value="C:nucleus"/>
    <property type="evidence" value="ECO:0007669"/>
    <property type="project" value="TreeGrafter"/>
</dbReference>
<dbReference type="Proteomes" id="UP000243052">
    <property type="component" value="Chromosome viii"/>
</dbReference>
<dbReference type="OrthoDB" id="5578174at2759"/>
<accession>A0A0X8HW62</accession>
<evidence type="ECO:0000256" key="1">
    <source>
        <dbReference type="ARBA" id="ARBA00003548"/>
    </source>
</evidence>
<name>A0A0X8HW62_9SACH</name>
<organism evidence="5 6">
    <name type="scientific">Eremothecium sinecaudum</name>
    <dbReference type="NCBI Taxonomy" id="45286"/>
    <lineage>
        <taxon>Eukaryota</taxon>
        <taxon>Fungi</taxon>
        <taxon>Dikarya</taxon>
        <taxon>Ascomycota</taxon>
        <taxon>Saccharomycotina</taxon>
        <taxon>Saccharomycetes</taxon>
        <taxon>Saccharomycetales</taxon>
        <taxon>Saccharomycetaceae</taxon>
        <taxon>Eremothecium</taxon>
    </lineage>
</organism>
<protein>
    <recommendedName>
        <fullName evidence="4">Required for respiratory growth protein 9, mitochondrial</fullName>
    </recommendedName>
</protein>
<comment type="similarity">
    <text evidence="3">Belongs to the RRG9 family.</text>
</comment>
<evidence type="ECO:0000256" key="4">
    <source>
        <dbReference type="ARBA" id="ARBA00013566"/>
    </source>
</evidence>
<evidence type="ECO:0000256" key="2">
    <source>
        <dbReference type="ARBA" id="ARBA00004173"/>
    </source>
</evidence>
<dbReference type="AlphaFoldDB" id="A0A0X8HW62"/>
<keyword evidence="6" id="KW-1185">Reference proteome</keyword>
<reference evidence="5 6" key="1">
    <citation type="submission" date="2016-01" db="EMBL/GenBank/DDBJ databases">
        <title>Genome sequence of the yeast Holleya sinecauda.</title>
        <authorList>
            <person name="Dietrich F.S."/>
        </authorList>
    </citation>
    <scope>NUCLEOTIDE SEQUENCE [LARGE SCALE GENOMIC DNA]</scope>
    <source>
        <strain evidence="5 6">ATCC 58844</strain>
    </source>
</reference>
<dbReference type="GO" id="GO:0005739">
    <property type="term" value="C:mitochondrion"/>
    <property type="evidence" value="ECO:0007669"/>
    <property type="project" value="UniProtKB-SubCell"/>
</dbReference>
<dbReference type="InterPro" id="IPR010487">
    <property type="entry name" value="NGRN/Rrg9"/>
</dbReference>
<evidence type="ECO:0000256" key="3">
    <source>
        <dbReference type="ARBA" id="ARBA00010895"/>
    </source>
</evidence>
<dbReference type="PANTHER" id="PTHR13475:SF3">
    <property type="entry name" value="NEUGRIN"/>
    <property type="match status" value="1"/>
</dbReference>
<evidence type="ECO:0000313" key="5">
    <source>
        <dbReference type="EMBL" id="AMD22826.1"/>
    </source>
</evidence>
<dbReference type="Pfam" id="PF06413">
    <property type="entry name" value="Neugrin"/>
    <property type="match status" value="1"/>
</dbReference>
<dbReference type="RefSeq" id="XP_017989822.1">
    <property type="nucleotide sequence ID" value="XM_018134333.1"/>
</dbReference>
<comment type="function">
    <text evidence="1">Required for respiratory activity and maintenance and expression of the mitochondrial genome.</text>
</comment>
<comment type="subcellular location">
    <subcellularLocation>
        <location evidence="2">Mitochondrion</location>
    </subcellularLocation>
</comment>
<gene>
    <name evidence="5" type="ORF">AW171_hschr84885</name>
</gene>
<dbReference type="PANTHER" id="PTHR13475">
    <property type="entry name" value="NEUGRIN"/>
    <property type="match status" value="1"/>
</dbReference>
<evidence type="ECO:0000313" key="6">
    <source>
        <dbReference type="Proteomes" id="UP000243052"/>
    </source>
</evidence>